<gene>
    <name evidence="2" type="ORF">BDA99DRAFT_565837</name>
</gene>
<dbReference type="EMBL" id="JAIXMP010000051">
    <property type="protein sequence ID" value="KAI9245519.1"/>
    <property type="molecule type" value="Genomic_DNA"/>
</dbReference>
<comment type="caution">
    <text evidence="2">The sequence shown here is derived from an EMBL/GenBank/DDBJ whole genome shotgun (WGS) entry which is preliminary data.</text>
</comment>
<evidence type="ECO:0000256" key="1">
    <source>
        <dbReference type="SAM" id="MobiDB-lite"/>
    </source>
</evidence>
<feature type="region of interest" description="Disordered" evidence="1">
    <location>
        <begin position="137"/>
        <end position="171"/>
    </location>
</feature>
<proteinExistence type="predicted"/>
<feature type="compositionally biased region" description="Polar residues" evidence="1">
    <location>
        <begin position="145"/>
        <end position="157"/>
    </location>
</feature>
<sequence>MEQREKINGVISVTSRKRFAPAACEPSNNKVPRYDQITVQQSFSSVSNNLDTTSITEQQQQLRFCNHTDFQLFNNNNNNNSQQSTAQQQQPIIIWNTSIVSSPLTSATALLVQPTTDSSNSPLDLNNNNIIITSDTYHHHQQQQPVPSSRASESSQGPLFRATNYELPKYR</sequence>
<keyword evidence="3" id="KW-1185">Reference proteome</keyword>
<dbReference type="AlphaFoldDB" id="A0AAD5JXJ1"/>
<dbReference type="Proteomes" id="UP001209540">
    <property type="component" value="Unassembled WGS sequence"/>
</dbReference>
<reference evidence="2" key="2">
    <citation type="submission" date="2023-02" db="EMBL/GenBank/DDBJ databases">
        <authorList>
            <consortium name="DOE Joint Genome Institute"/>
            <person name="Mondo S.J."/>
            <person name="Chang Y."/>
            <person name="Wang Y."/>
            <person name="Ahrendt S."/>
            <person name="Andreopoulos W."/>
            <person name="Barry K."/>
            <person name="Beard J."/>
            <person name="Benny G.L."/>
            <person name="Blankenship S."/>
            <person name="Bonito G."/>
            <person name="Cuomo C."/>
            <person name="Desiro A."/>
            <person name="Gervers K.A."/>
            <person name="Hundley H."/>
            <person name="Kuo A."/>
            <person name="LaButti K."/>
            <person name="Lang B.F."/>
            <person name="Lipzen A."/>
            <person name="O'Donnell K."/>
            <person name="Pangilinan J."/>
            <person name="Reynolds N."/>
            <person name="Sandor L."/>
            <person name="Smith M.W."/>
            <person name="Tsang A."/>
            <person name="Grigoriev I.V."/>
            <person name="Stajich J.E."/>
            <person name="Spatafora J.W."/>
        </authorList>
    </citation>
    <scope>NUCLEOTIDE SEQUENCE</scope>
    <source>
        <strain evidence="2">RSA 2281</strain>
    </source>
</reference>
<accession>A0AAD5JXJ1</accession>
<evidence type="ECO:0000313" key="3">
    <source>
        <dbReference type="Proteomes" id="UP001209540"/>
    </source>
</evidence>
<reference evidence="2" key="1">
    <citation type="journal article" date="2022" name="IScience">
        <title>Evolution of zygomycete secretomes and the origins of terrestrial fungal ecologies.</title>
        <authorList>
            <person name="Chang Y."/>
            <person name="Wang Y."/>
            <person name="Mondo S."/>
            <person name="Ahrendt S."/>
            <person name="Andreopoulos W."/>
            <person name="Barry K."/>
            <person name="Beard J."/>
            <person name="Benny G.L."/>
            <person name="Blankenship S."/>
            <person name="Bonito G."/>
            <person name="Cuomo C."/>
            <person name="Desiro A."/>
            <person name="Gervers K.A."/>
            <person name="Hundley H."/>
            <person name="Kuo A."/>
            <person name="LaButti K."/>
            <person name="Lang B.F."/>
            <person name="Lipzen A."/>
            <person name="O'Donnell K."/>
            <person name="Pangilinan J."/>
            <person name="Reynolds N."/>
            <person name="Sandor L."/>
            <person name="Smith M.E."/>
            <person name="Tsang A."/>
            <person name="Grigoriev I.V."/>
            <person name="Stajich J.E."/>
            <person name="Spatafora J.W."/>
        </authorList>
    </citation>
    <scope>NUCLEOTIDE SEQUENCE</scope>
    <source>
        <strain evidence="2">RSA 2281</strain>
    </source>
</reference>
<protein>
    <submittedName>
        <fullName evidence="2">Uncharacterized protein</fullName>
    </submittedName>
</protein>
<evidence type="ECO:0000313" key="2">
    <source>
        <dbReference type="EMBL" id="KAI9245519.1"/>
    </source>
</evidence>
<organism evidence="2 3">
    <name type="scientific">Phascolomyces articulosus</name>
    <dbReference type="NCBI Taxonomy" id="60185"/>
    <lineage>
        <taxon>Eukaryota</taxon>
        <taxon>Fungi</taxon>
        <taxon>Fungi incertae sedis</taxon>
        <taxon>Mucoromycota</taxon>
        <taxon>Mucoromycotina</taxon>
        <taxon>Mucoromycetes</taxon>
        <taxon>Mucorales</taxon>
        <taxon>Lichtheimiaceae</taxon>
        <taxon>Phascolomyces</taxon>
    </lineage>
</organism>
<name>A0AAD5JXJ1_9FUNG</name>